<dbReference type="GO" id="GO:0016747">
    <property type="term" value="F:acyltransferase activity, transferring groups other than amino-acyl groups"/>
    <property type="evidence" value="ECO:0007669"/>
    <property type="project" value="TreeGrafter"/>
</dbReference>
<dbReference type="Proteomes" id="UP000604825">
    <property type="component" value="Unassembled WGS sequence"/>
</dbReference>
<reference evidence="4" key="1">
    <citation type="submission" date="2020-10" db="EMBL/GenBank/DDBJ databases">
        <authorList>
            <person name="Han B."/>
            <person name="Lu T."/>
            <person name="Zhao Q."/>
            <person name="Huang X."/>
            <person name="Zhao Y."/>
        </authorList>
    </citation>
    <scope>NUCLEOTIDE SEQUENCE</scope>
</reference>
<dbReference type="Gene3D" id="3.30.559.10">
    <property type="entry name" value="Chloramphenicol acetyltransferase-like domain"/>
    <property type="match status" value="2"/>
</dbReference>
<dbReference type="EMBL" id="CAJGYO010000015">
    <property type="protein sequence ID" value="CAD6269661.1"/>
    <property type="molecule type" value="Genomic_DNA"/>
</dbReference>
<evidence type="ECO:0000256" key="1">
    <source>
        <dbReference type="ARBA" id="ARBA00009861"/>
    </source>
</evidence>
<name>A0A811RH40_9POAL</name>
<proteinExistence type="inferred from homology"/>
<protein>
    <submittedName>
        <fullName evidence="4">Uncharacterized protein</fullName>
    </submittedName>
</protein>
<sequence length="547" mass="58845">MAVEILESCVVTPGEATPKHRLWLSILDLVQGRTHTPVVYLYHLCPDSAAFSPDMLKAALSKALVPFYPIAGRLTSDTSGRLEIDCTGDGVLFVTARADATLDELESPAPSDELRRMLVPSADHTGALAMFQVTFFKCGGVCVGTAMHHTVCDGRAFGHFLKMWAAIARGDSEEAILLWPSLDRTLLRGRSPPAVRFQHGEYPLRGSVPSATKVPFDTAVFPVSKNQVDALKGAAGASASKKVSTYSAMVAHVWRCSCIAKGLSGTADSRMYGAGCVRSRMRPPLPVGYLGNAIARTRTTATKVKDIVSSPLDAVADKVSAAVARISDEYVRSLADYLELAMNDAPGLHLGQWAVPDTDLLVVSWIGLPLIDVDFGWGRPSFVGRAILNQSNFLYLVPSPDGDGQLNVTVSMEPQALSRFKELFYEGLKHYSLVSQKQVAQDARVCWSSGLINSALWDPPSGKSTDFVTAFVAPIPIRAAAAFSSRCAKQETSCRNRGGSAARMGEKQTQTQTQQRLALVGLCRRAPTSPCRLQSADGGHRRAPGPL</sequence>
<dbReference type="AlphaFoldDB" id="A0A811RH40"/>
<keyword evidence="2" id="KW-0808">Transferase</keyword>
<comment type="caution">
    <text evidence="4">The sequence shown here is derived from an EMBL/GenBank/DDBJ whole genome shotgun (WGS) entry which is preliminary data.</text>
</comment>
<accession>A0A811RH40</accession>
<dbReference type="InterPro" id="IPR050317">
    <property type="entry name" value="Plant_Fungal_Acyltransferase"/>
</dbReference>
<keyword evidence="3" id="KW-0012">Acyltransferase</keyword>
<dbReference type="Pfam" id="PF02458">
    <property type="entry name" value="Transferase"/>
    <property type="match status" value="1"/>
</dbReference>
<dbReference type="InterPro" id="IPR023213">
    <property type="entry name" value="CAT-like_dom_sf"/>
</dbReference>
<dbReference type="OrthoDB" id="671439at2759"/>
<gene>
    <name evidence="4" type="ORF">NCGR_LOCUS52963</name>
</gene>
<keyword evidence="5" id="KW-1185">Reference proteome</keyword>
<evidence type="ECO:0000256" key="3">
    <source>
        <dbReference type="ARBA" id="ARBA00023315"/>
    </source>
</evidence>
<evidence type="ECO:0000256" key="2">
    <source>
        <dbReference type="ARBA" id="ARBA00022679"/>
    </source>
</evidence>
<organism evidence="4 5">
    <name type="scientific">Miscanthus lutarioriparius</name>
    <dbReference type="NCBI Taxonomy" id="422564"/>
    <lineage>
        <taxon>Eukaryota</taxon>
        <taxon>Viridiplantae</taxon>
        <taxon>Streptophyta</taxon>
        <taxon>Embryophyta</taxon>
        <taxon>Tracheophyta</taxon>
        <taxon>Spermatophyta</taxon>
        <taxon>Magnoliopsida</taxon>
        <taxon>Liliopsida</taxon>
        <taxon>Poales</taxon>
        <taxon>Poaceae</taxon>
        <taxon>PACMAD clade</taxon>
        <taxon>Panicoideae</taxon>
        <taxon>Andropogonodae</taxon>
        <taxon>Andropogoneae</taxon>
        <taxon>Saccharinae</taxon>
        <taxon>Miscanthus</taxon>
    </lineage>
</organism>
<comment type="similarity">
    <text evidence="1">Belongs to the plant acyltransferase family.</text>
</comment>
<evidence type="ECO:0000313" key="4">
    <source>
        <dbReference type="EMBL" id="CAD6269661.1"/>
    </source>
</evidence>
<dbReference type="PANTHER" id="PTHR31642">
    <property type="entry name" value="TRICHOTHECENE 3-O-ACETYLTRANSFERASE"/>
    <property type="match status" value="1"/>
</dbReference>
<dbReference type="PANTHER" id="PTHR31642:SF138">
    <property type="entry name" value="PUTRESCINE HYDROXYCINNAMOYLTRANSFERASE 1"/>
    <property type="match status" value="1"/>
</dbReference>
<evidence type="ECO:0000313" key="5">
    <source>
        <dbReference type="Proteomes" id="UP000604825"/>
    </source>
</evidence>